<protein>
    <recommendedName>
        <fullName evidence="5">Pentatricopeptide repeat-containing protein</fullName>
    </recommendedName>
</protein>
<evidence type="ECO:0000256" key="1">
    <source>
        <dbReference type="ARBA" id="ARBA00022737"/>
    </source>
</evidence>
<dbReference type="InterPro" id="IPR046960">
    <property type="entry name" value="PPR_At4g14850-like_plant"/>
</dbReference>
<dbReference type="InterPro" id="IPR002885">
    <property type="entry name" value="PPR_rpt"/>
</dbReference>
<dbReference type="AlphaFoldDB" id="A0AAV5J8M8"/>
<evidence type="ECO:0000313" key="3">
    <source>
        <dbReference type="EMBL" id="GKV06353.1"/>
    </source>
</evidence>
<dbReference type="GO" id="GO:0003723">
    <property type="term" value="F:RNA binding"/>
    <property type="evidence" value="ECO:0007669"/>
    <property type="project" value="InterPro"/>
</dbReference>
<name>A0AAV5J8M8_9ROSI</name>
<sequence>MVQNAVATTQLISLSRECRTLTQLKQVHAYLLKSLLPQNPSAIAPRLSVAATSSDRSFFSYARLIFNHLPFRNSFMYNTMIRGYLQANSPIPAILLYLDLLGYGFEVNKYTFSPVIKACTVLALWSMLAPARLLFDKSPERAVVMWTAMIDGHGKIRDIENARFLFEEMPQRNMIRGGTKPKESVLVTVLTAYAHLAALSQTLWIHSYVNRYNLESNTILATALVDMYCQCGYVESAISVFVGIRKRDIGAWNAMISGVALCGDVKKSIELFDQMAISGTRPTETTFVALLSASRAGMVQEAEKFIEEKMGGLGGGDANVWGDLLGACRIYEMWM</sequence>
<feature type="repeat" description="PPR" evidence="2">
    <location>
        <begin position="142"/>
        <end position="176"/>
    </location>
</feature>
<dbReference type="Pfam" id="PF01535">
    <property type="entry name" value="PPR"/>
    <property type="match status" value="2"/>
</dbReference>
<keyword evidence="1" id="KW-0677">Repeat</keyword>
<dbReference type="GO" id="GO:0009451">
    <property type="term" value="P:RNA modification"/>
    <property type="evidence" value="ECO:0007669"/>
    <property type="project" value="InterPro"/>
</dbReference>
<keyword evidence="4" id="KW-1185">Reference proteome</keyword>
<dbReference type="PROSITE" id="PS51375">
    <property type="entry name" value="PPR"/>
    <property type="match status" value="2"/>
</dbReference>
<evidence type="ECO:0008006" key="5">
    <source>
        <dbReference type="Google" id="ProtNLM"/>
    </source>
</evidence>
<dbReference type="EMBL" id="BPVZ01000025">
    <property type="protein sequence ID" value="GKV06353.1"/>
    <property type="molecule type" value="Genomic_DNA"/>
</dbReference>
<dbReference type="PANTHER" id="PTHR47926:SF436">
    <property type="entry name" value="PENTATRICOPEPTIDE REPEAT-CONTAINING PROTEIN ELI1, CHLOROPLASTIC-LIKE ISOFORM X2"/>
    <property type="match status" value="1"/>
</dbReference>
<gene>
    <name evidence="3" type="ORF">SLEP1_g18253</name>
</gene>
<dbReference type="FunFam" id="1.25.40.10:FF:000031">
    <property type="entry name" value="Pentatricopeptide repeat-containing protein mitochondrial"/>
    <property type="match status" value="1"/>
</dbReference>
<reference evidence="3 4" key="1">
    <citation type="journal article" date="2021" name="Commun. Biol.">
        <title>The genome of Shorea leprosula (Dipterocarpaceae) highlights the ecological relevance of drought in aseasonal tropical rainforests.</title>
        <authorList>
            <person name="Ng K.K.S."/>
            <person name="Kobayashi M.J."/>
            <person name="Fawcett J.A."/>
            <person name="Hatakeyama M."/>
            <person name="Paape T."/>
            <person name="Ng C.H."/>
            <person name="Ang C.C."/>
            <person name="Tnah L.H."/>
            <person name="Lee C.T."/>
            <person name="Nishiyama T."/>
            <person name="Sese J."/>
            <person name="O'Brien M.J."/>
            <person name="Copetti D."/>
            <person name="Mohd Noor M.I."/>
            <person name="Ong R.C."/>
            <person name="Putra M."/>
            <person name="Sireger I.Z."/>
            <person name="Indrioko S."/>
            <person name="Kosugi Y."/>
            <person name="Izuno A."/>
            <person name="Isagi Y."/>
            <person name="Lee S.L."/>
            <person name="Shimizu K.K."/>
        </authorList>
    </citation>
    <scope>NUCLEOTIDE SEQUENCE [LARGE SCALE GENOMIC DNA]</scope>
    <source>
        <strain evidence="3">214</strain>
    </source>
</reference>
<dbReference type="NCBIfam" id="TIGR00756">
    <property type="entry name" value="PPR"/>
    <property type="match status" value="2"/>
</dbReference>
<organism evidence="3 4">
    <name type="scientific">Rubroshorea leprosula</name>
    <dbReference type="NCBI Taxonomy" id="152421"/>
    <lineage>
        <taxon>Eukaryota</taxon>
        <taxon>Viridiplantae</taxon>
        <taxon>Streptophyta</taxon>
        <taxon>Embryophyta</taxon>
        <taxon>Tracheophyta</taxon>
        <taxon>Spermatophyta</taxon>
        <taxon>Magnoliopsida</taxon>
        <taxon>eudicotyledons</taxon>
        <taxon>Gunneridae</taxon>
        <taxon>Pentapetalae</taxon>
        <taxon>rosids</taxon>
        <taxon>malvids</taxon>
        <taxon>Malvales</taxon>
        <taxon>Dipterocarpaceae</taxon>
        <taxon>Rubroshorea</taxon>
    </lineage>
</organism>
<feature type="repeat" description="PPR" evidence="2">
    <location>
        <begin position="248"/>
        <end position="282"/>
    </location>
</feature>
<comment type="caution">
    <text evidence="3">The sequence shown here is derived from an EMBL/GenBank/DDBJ whole genome shotgun (WGS) entry which is preliminary data.</text>
</comment>
<evidence type="ECO:0000256" key="2">
    <source>
        <dbReference type="PROSITE-ProRule" id="PRU00708"/>
    </source>
</evidence>
<dbReference type="InterPro" id="IPR011990">
    <property type="entry name" value="TPR-like_helical_dom_sf"/>
</dbReference>
<accession>A0AAV5J8M8</accession>
<evidence type="ECO:0000313" key="4">
    <source>
        <dbReference type="Proteomes" id="UP001054252"/>
    </source>
</evidence>
<dbReference type="PANTHER" id="PTHR47926">
    <property type="entry name" value="PENTATRICOPEPTIDE REPEAT-CONTAINING PROTEIN"/>
    <property type="match status" value="1"/>
</dbReference>
<dbReference type="Gene3D" id="1.25.40.10">
    <property type="entry name" value="Tetratricopeptide repeat domain"/>
    <property type="match status" value="2"/>
</dbReference>
<dbReference type="Proteomes" id="UP001054252">
    <property type="component" value="Unassembled WGS sequence"/>
</dbReference>
<dbReference type="Pfam" id="PF13041">
    <property type="entry name" value="PPR_2"/>
    <property type="match status" value="1"/>
</dbReference>
<proteinExistence type="predicted"/>